<comment type="caution">
    <text evidence="3">The sequence shown here is derived from an EMBL/GenBank/DDBJ whole genome shotgun (WGS) entry which is preliminary data.</text>
</comment>
<evidence type="ECO:0000313" key="3">
    <source>
        <dbReference type="EMBL" id="GLR26558.1"/>
    </source>
</evidence>
<evidence type="ECO:0000256" key="2">
    <source>
        <dbReference type="SAM" id="SignalP"/>
    </source>
</evidence>
<dbReference type="Gene3D" id="2.130.10.10">
    <property type="entry name" value="YVTN repeat-like/Quinoprotein amine dehydrogenase"/>
    <property type="match status" value="1"/>
</dbReference>
<protein>
    <recommendedName>
        <fullName evidence="5">LVIVD repeat-containing protein</fullName>
    </recommendedName>
</protein>
<evidence type="ECO:0000256" key="1">
    <source>
        <dbReference type="SAM" id="MobiDB-lite"/>
    </source>
</evidence>
<proteinExistence type="predicted"/>
<dbReference type="EMBL" id="BSOJ01000015">
    <property type="protein sequence ID" value="GLR26558.1"/>
    <property type="molecule type" value="Genomic_DNA"/>
</dbReference>
<evidence type="ECO:0008006" key="5">
    <source>
        <dbReference type="Google" id="ProtNLM"/>
    </source>
</evidence>
<organism evidence="3 4">
    <name type="scientific">Limnobacter litoralis</name>
    <dbReference type="NCBI Taxonomy" id="481366"/>
    <lineage>
        <taxon>Bacteria</taxon>
        <taxon>Pseudomonadati</taxon>
        <taxon>Pseudomonadota</taxon>
        <taxon>Betaproteobacteria</taxon>
        <taxon>Burkholderiales</taxon>
        <taxon>Burkholderiaceae</taxon>
        <taxon>Limnobacter</taxon>
    </lineage>
</organism>
<accession>A0ABQ5YPS0</accession>
<sequence>MPPKTLQKTQRTHICLSLVFASAALLSGCGGDGSNGQASVSGSVVSTQETQTLQVSPVQNCSSGDLPEGPVQGRVPIEDRTSGRSEQGYNCNLKKIGQFQGEGASWVNPVYKNCAYMATAFAGTLSKKMQGVQVVDVSKPEAPAYVESLTSTAFQAGTWESLKVNPERQLLAGVAGGPIEGLGFIDIYDISGDCTHPRLLNGLAGSLSVPANFIGHEGNFSPDGNTYWSTSSAGGTITAIDISKPASPRIVYIGNSLLPNHGFSFNADGTRMYLTSAAPAGVIILDVSDIQNRKPLPIIKPVGQIFWQDGNISQHTIPVFYQGKPRLIVVDEFGTGATRILDISDETKPTILSKIRLQIQQPAHVDLRQKDLGNNGLFGYEAHYCSVDRTNDPQALACGYFQSGVRVFDIRNPLQPKEIAYYNPPAQTGKTAVLPGSEHAGSPAGYGPSVSDVQNLGLGVPTKLSIGPDLSADWCSSPPEFRGNQLWVTCQDNGFMVLQFERGVYPFQ</sequence>
<dbReference type="SUPFAM" id="SSF101908">
    <property type="entry name" value="Putative isomerase YbhE"/>
    <property type="match status" value="1"/>
</dbReference>
<feature type="region of interest" description="Disordered" evidence="1">
    <location>
        <begin position="56"/>
        <end position="86"/>
    </location>
</feature>
<gene>
    <name evidence="3" type="ORF">GCM10007875_16480</name>
</gene>
<keyword evidence="4" id="KW-1185">Reference proteome</keyword>
<feature type="chain" id="PRO_5046657698" description="LVIVD repeat-containing protein" evidence="2">
    <location>
        <begin position="24"/>
        <end position="508"/>
    </location>
</feature>
<dbReference type="InterPro" id="IPR015943">
    <property type="entry name" value="WD40/YVTN_repeat-like_dom_sf"/>
</dbReference>
<keyword evidence="2" id="KW-0732">Signal</keyword>
<feature type="signal peptide" evidence="2">
    <location>
        <begin position="1"/>
        <end position="23"/>
    </location>
</feature>
<dbReference type="RefSeq" id="WP_284281181.1">
    <property type="nucleotide sequence ID" value="NZ_BSOJ01000015.1"/>
</dbReference>
<reference evidence="4" key="1">
    <citation type="journal article" date="2019" name="Int. J. Syst. Evol. Microbiol.">
        <title>The Global Catalogue of Microorganisms (GCM) 10K type strain sequencing project: providing services to taxonomists for standard genome sequencing and annotation.</title>
        <authorList>
            <consortium name="The Broad Institute Genomics Platform"/>
            <consortium name="The Broad Institute Genome Sequencing Center for Infectious Disease"/>
            <person name="Wu L."/>
            <person name="Ma J."/>
        </authorList>
    </citation>
    <scope>NUCLEOTIDE SEQUENCE [LARGE SCALE GENOMIC DNA]</scope>
    <source>
        <strain evidence="4">NBRC 105857</strain>
    </source>
</reference>
<dbReference type="Proteomes" id="UP001156664">
    <property type="component" value="Unassembled WGS sequence"/>
</dbReference>
<evidence type="ECO:0000313" key="4">
    <source>
        <dbReference type="Proteomes" id="UP001156664"/>
    </source>
</evidence>
<name>A0ABQ5YPS0_9BURK</name>
<dbReference type="PROSITE" id="PS51257">
    <property type="entry name" value="PROKAR_LIPOPROTEIN"/>
    <property type="match status" value="1"/>
</dbReference>